<dbReference type="InterPro" id="IPR037522">
    <property type="entry name" value="HD_GYP_dom"/>
</dbReference>
<dbReference type="PROSITE" id="PS51832">
    <property type="entry name" value="HD_GYP"/>
    <property type="match status" value="1"/>
</dbReference>
<dbReference type="Pfam" id="PF13487">
    <property type="entry name" value="HD_5"/>
    <property type="match status" value="1"/>
</dbReference>
<gene>
    <name evidence="2" type="ordered locus">Tlie_0098</name>
</gene>
<dbReference type="OrthoDB" id="5162at2"/>
<protein>
    <submittedName>
        <fullName evidence="2">Metal dependent phosphohydrolase</fullName>
    </submittedName>
</protein>
<feature type="domain" description="HD-GYP" evidence="1">
    <location>
        <begin position="117"/>
        <end position="321"/>
    </location>
</feature>
<sequence>MSNMIINVKVTDLKPGQVIGETIFDKHGRPLLCKGVKLTPSHITRLLARDYIEYVKIEIPYEEASKGIIKPAESIKNIPPIVHQKLGQFFKKARHIDRLEEKAVEELADDIHPLIETIFSSEPSILDNLQLLSGHDDHTHEHSWTVMLISLSTLRAAEILGIYRPTEEDKNSLAMGAVLHDIGKTKIPLKVLNKPGKLSPEEWQLMQQHVTFGYQMVKDTPNLMPLSKAVVAHHHRFLDGSGYSAQGVQDLESIPNHVRIVTIADIYDAIVSERPYHVAALPYHALKILYQGADKRFDKRFIDALSHAVAPFPMGCFLLYKDGILAQVEEIPKKEKDNPVVRIIGTFTEKYTHLLGKTFSFQNPPMGLPTEDTLLLGSYSPMGLADKTKGALSLGKVRKDLLGTEEPSNLYVLRSFDDILHKAFSFLFASKEKEEQPAKS</sequence>
<dbReference type="CDD" id="cd00077">
    <property type="entry name" value="HDc"/>
    <property type="match status" value="1"/>
</dbReference>
<reference evidence="2 3" key="2">
    <citation type="journal article" date="2012" name="Stand. Genomic Sci.">
        <title>Genome sequence of the moderately thermophilic, amino-acid-degrading and sulfur-reducing bacterium Thermovirga lienii type strain (Cas60314(T)).</title>
        <authorList>
            <person name="Goker M."/>
            <person name="Saunders E."/>
            <person name="Lapidus A."/>
            <person name="Nolan M."/>
            <person name="Lucas S."/>
            <person name="Hammon N."/>
            <person name="Deshpande S."/>
            <person name="Cheng J.F."/>
            <person name="Han C."/>
            <person name="Tapia R."/>
            <person name="Goodwin L.A."/>
            <person name="Pitluck S."/>
            <person name="Liolios K."/>
            <person name="Mavromatis K."/>
            <person name="Pagani I."/>
            <person name="Ivanova N."/>
            <person name="Mikhailova N."/>
            <person name="Pati A."/>
            <person name="Chen A."/>
            <person name="Palaniappan K."/>
            <person name="Land M."/>
            <person name="Chang Y.J."/>
            <person name="Jeffries C.D."/>
            <person name="Brambilla E.M."/>
            <person name="Rohde M."/>
            <person name="Spring S."/>
            <person name="Detter J.C."/>
            <person name="Woyke T."/>
            <person name="Bristow J."/>
            <person name="Eisen J.A."/>
            <person name="Markowitz V."/>
            <person name="Hugenholtz P."/>
            <person name="Kyrpides N.C."/>
            <person name="Klenk H.P."/>
        </authorList>
    </citation>
    <scope>NUCLEOTIDE SEQUENCE [LARGE SCALE GENOMIC DNA]</scope>
    <source>
        <strain evidence="3">ATCC BAA-1197 / DSM 17291 / Cas60314</strain>
    </source>
</reference>
<keyword evidence="3" id="KW-1185">Reference proteome</keyword>
<dbReference type="Proteomes" id="UP000005868">
    <property type="component" value="Chromosome"/>
</dbReference>
<reference evidence="3" key="1">
    <citation type="submission" date="2011-10" db="EMBL/GenBank/DDBJ databases">
        <title>The complete genome of chromosome of Thermovirga lienii DSM 17291.</title>
        <authorList>
            <consortium name="US DOE Joint Genome Institute (JGI-PGF)"/>
            <person name="Lucas S."/>
            <person name="Copeland A."/>
            <person name="Lapidus A."/>
            <person name="Glavina del Rio T."/>
            <person name="Dalin E."/>
            <person name="Tice H."/>
            <person name="Bruce D."/>
            <person name="Goodwin L."/>
            <person name="Pitluck S."/>
            <person name="Peters L."/>
            <person name="Mikhailova N."/>
            <person name="Saunders E."/>
            <person name="Kyrpides N."/>
            <person name="Mavromatis K."/>
            <person name="Ivanova N."/>
            <person name="Last F.I."/>
            <person name="Brettin T."/>
            <person name="Detter J.C."/>
            <person name="Han C."/>
            <person name="Larimer F."/>
            <person name="Land M."/>
            <person name="Hauser L."/>
            <person name="Markowitz V."/>
            <person name="Cheng J.-F."/>
            <person name="Hugenholtz P."/>
            <person name="Woyke T."/>
            <person name="Wu D."/>
            <person name="Spring S."/>
            <person name="Schroeder M."/>
            <person name="Brambilla E.-M."/>
            <person name="Klenk H.-P."/>
            <person name="Eisen J.A."/>
        </authorList>
    </citation>
    <scope>NUCLEOTIDE SEQUENCE [LARGE SCALE GENOMIC DNA]</scope>
    <source>
        <strain evidence="3">ATCC BAA-1197 / DSM 17291 / Cas60314</strain>
    </source>
</reference>
<dbReference type="Gene3D" id="1.10.3210.10">
    <property type="entry name" value="Hypothetical protein af1432"/>
    <property type="match status" value="1"/>
</dbReference>
<dbReference type="AlphaFoldDB" id="G7V5T9"/>
<dbReference type="eggNOG" id="COG2206">
    <property type="taxonomic scope" value="Bacteria"/>
</dbReference>
<dbReference type="HOGENOM" id="CLU_000445_92_1_0"/>
<dbReference type="SMART" id="SM00471">
    <property type="entry name" value="HDc"/>
    <property type="match status" value="1"/>
</dbReference>
<dbReference type="PANTHER" id="PTHR43155">
    <property type="entry name" value="CYCLIC DI-GMP PHOSPHODIESTERASE PA4108-RELATED"/>
    <property type="match status" value="1"/>
</dbReference>
<name>G7V5T9_THELD</name>
<evidence type="ECO:0000313" key="3">
    <source>
        <dbReference type="Proteomes" id="UP000005868"/>
    </source>
</evidence>
<dbReference type="KEGG" id="tli:Tlie_0098"/>
<dbReference type="SUPFAM" id="SSF109604">
    <property type="entry name" value="HD-domain/PDEase-like"/>
    <property type="match status" value="1"/>
</dbReference>
<accession>G7V5T9</accession>
<dbReference type="InterPro" id="IPR003607">
    <property type="entry name" value="HD/PDEase_dom"/>
</dbReference>
<dbReference type="GO" id="GO:0016787">
    <property type="term" value="F:hydrolase activity"/>
    <property type="evidence" value="ECO:0007669"/>
    <property type="project" value="UniProtKB-KW"/>
</dbReference>
<dbReference type="PANTHER" id="PTHR43155:SF2">
    <property type="entry name" value="CYCLIC DI-GMP PHOSPHODIESTERASE PA4108"/>
    <property type="match status" value="1"/>
</dbReference>
<dbReference type="EMBL" id="CP003096">
    <property type="protein sequence ID" value="AER65844.1"/>
    <property type="molecule type" value="Genomic_DNA"/>
</dbReference>
<proteinExistence type="predicted"/>
<evidence type="ECO:0000313" key="2">
    <source>
        <dbReference type="EMBL" id="AER65844.1"/>
    </source>
</evidence>
<evidence type="ECO:0000259" key="1">
    <source>
        <dbReference type="PROSITE" id="PS51832"/>
    </source>
</evidence>
<organism evidence="2 3">
    <name type="scientific">Thermovirga lienii (strain ATCC BAA-1197 / DSM 17291 / Cas60314)</name>
    <dbReference type="NCBI Taxonomy" id="580340"/>
    <lineage>
        <taxon>Bacteria</taxon>
        <taxon>Thermotogati</taxon>
        <taxon>Synergistota</taxon>
        <taxon>Synergistia</taxon>
        <taxon>Synergistales</taxon>
        <taxon>Thermovirgaceae</taxon>
        <taxon>Thermovirga</taxon>
    </lineage>
</organism>
<keyword evidence="2" id="KW-0378">Hydrolase</keyword>
<dbReference type="STRING" id="580340.Tlie_0098"/>